<dbReference type="Proteomes" id="UP001054902">
    <property type="component" value="Unassembled WGS sequence"/>
</dbReference>
<dbReference type="Gene3D" id="1.20.5.320">
    <property type="entry name" value="6-Phosphogluconate Dehydrogenase, domain 3"/>
    <property type="match status" value="1"/>
</dbReference>
<dbReference type="PROSITE" id="PS00069">
    <property type="entry name" value="G6P_DEHYDROGENASE"/>
    <property type="match status" value="1"/>
</dbReference>
<dbReference type="SUPFAM" id="SSF55347">
    <property type="entry name" value="Glyceraldehyde-3-phosphate dehydrogenase-like, C-terminal domain"/>
    <property type="match status" value="1"/>
</dbReference>
<accession>A0AAD3CYB0</accession>
<dbReference type="FunFam" id="1.10.1040.10:FF:000002">
    <property type="entry name" value="6-phosphogluconate dehydrogenase, decarboxylating"/>
    <property type="match status" value="1"/>
</dbReference>
<evidence type="ECO:0000256" key="5">
    <source>
        <dbReference type="ARBA" id="ARBA00022857"/>
    </source>
</evidence>
<dbReference type="NCBIfam" id="TIGR00871">
    <property type="entry name" value="zwf"/>
    <property type="match status" value="1"/>
</dbReference>
<comment type="caution">
    <text evidence="14">The sequence shown here is derived from an EMBL/GenBank/DDBJ whole genome shotgun (WGS) entry which is preliminary data.</text>
</comment>
<dbReference type="InterPro" id="IPR013328">
    <property type="entry name" value="6PGD_dom2"/>
</dbReference>
<comment type="catalytic activity">
    <reaction evidence="11">
        <text>D-glucose 6-phosphate + NADP(+) = 6-phospho-D-glucono-1,5-lactone + NADPH + H(+)</text>
        <dbReference type="Rhea" id="RHEA:15841"/>
        <dbReference type="ChEBI" id="CHEBI:15378"/>
        <dbReference type="ChEBI" id="CHEBI:57783"/>
        <dbReference type="ChEBI" id="CHEBI:57955"/>
        <dbReference type="ChEBI" id="CHEBI:58349"/>
        <dbReference type="ChEBI" id="CHEBI:61548"/>
        <dbReference type="EC" id="1.1.1.49"/>
    </reaction>
</comment>
<keyword evidence="5 10" id="KW-0521">NADP</keyword>
<keyword evidence="4 11" id="KW-0313">Glucose metabolism</keyword>
<dbReference type="NCBIfam" id="NF006765">
    <property type="entry name" value="PRK09287.1"/>
    <property type="match status" value="1"/>
</dbReference>
<dbReference type="SUPFAM" id="SSF48179">
    <property type="entry name" value="6-phosphogluconate dehydrogenase C-terminal domain-like"/>
    <property type="match status" value="1"/>
</dbReference>
<dbReference type="SMART" id="SM01350">
    <property type="entry name" value="6PGD"/>
    <property type="match status" value="1"/>
</dbReference>
<dbReference type="Gene3D" id="1.10.1040.10">
    <property type="entry name" value="N-(1-d-carboxylethyl)-l-norvaline Dehydrogenase, domain 2"/>
    <property type="match status" value="1"/>
</dbReference>
<feature type="region of interest" description="Disordered" evidence="12">
    <location>
        <begin position="176"/>
        <end position="196"/>
    </location>
</feature>
<dbReference type="InterPro" id="IPR022675">
    <property type="entry name" value="G6P_DH_C"/>
</dbReference>
<dbReference type="InterPro" id="IPR006113">
    <property type="entry name" value="6PGDH_Gnd/GntZ"/>
</dbReference>
<evidence type="ECO:0000313" key="15">
    <source>
        <dbReference type="Proteomes" id="UP001054902"/>
    </source>
</evidence>
<dbReference type="GO" id="GO:0006006">
    <property type="term" value="P:glucose metabolic process"/>
    <property type="evidence" value="ECO:0007669"/>
    <property type="project" value="UniProtKB-KW"/>
</dbReference>
<gene>
    <name evidence="14" type="ORF">CTEN210_10904</name>
</gene>
<dbReference type="EC" id="1.1.1.49" evidence="11"/>
<evidence type="ECO:0000256" key="3">
    <source>
        <dbReference type="ARBA" id="ARBA00011738"/>
    </source>
</evidence>
<evidence type="ECO:0000256" key="9">
    <source>
        <dbReference type="ARBA" id="ARBA00023277"/>
    </source>
</evidence>
<dbReference type="SUPFAM" id="SSF51735">
    <property type="entry name" value="NAD(P)-binding Rossmann-fold domains"/>
    <property type="match status" value="2"/>
</dbReference>
<name>A0AAD3CYB0_9STRA</name>
<dbReference type="InterPro" id="IPR019796">
    <property type="entry name" value="G6P_DH_AS"/>
</dbReference>
<evidence type="ECO:0000256" key="1">
    <source>
        <dbReference type="ARBA" id="ARBA00004874"/>
    </source>
</evidence>
<dbReference type="Pfam" id="PF02781">
    <property type="entry name" value="G6PD_C"/>
    <property type="match status" value="1"/>
</dbReference>
<keyword evidence="15" id="KW-1185">Reference proteome</keyword>
<dbReference type="InterPro" id="IPR008927">
    <property type="entry name" value="6-PGluconate_DH-like_C_sf"/>
</dbReference>
<dbReference type="AlphaFoldDB" id="A0AAD3CYB0"/>
<evidence type="ECO:0000313" key="14">
    <source>
        <dbReference type="EMBL" id="GFH54428.1"/>
    </source>
</evidence>
<dbReference type="InterPro" id="IPR006184">
    <property type="entry name" value="6PGdom_BS"/>
</dbReference>
<dbReference type="InterPro" id="IPR006115">
    <property type="entry name" value="6PGDH_NADP-bd"/>
</dbReference>
<comment type="similarity">
    <text evidence="2 10">Belongs to the 6-phosphogluconate dehydrogenase family.</text>
</comment>
<dbReference type="PRINTS" id="PR00076">
    <property type="entry name" value="6PGDHDRGNASE"/>
</dbReference>
<proteinExistence type="inferred from homology"/>
<dbReference type="InterPro" id="IPR001282">
    <property type="entry name" value="G6P_DH"/>
</dbReference>
<feature type="compositionally biased region" description="Basic and acidic residues" evidence="12">
    <location>
        <begin position="182"/>
        <end position="195"/>
    </location>
</feature>
<evidence type="ECO:0000256" key="11">
    <source>
        <dbReference type="RuleBase" id="RU362120"/>
    </source>
</evidence>
<dbReference type="Gene3D" id="3.30.360.10">
    <property type="entry name" value="Dihydrodipicolinate Reductase, domain 2"/>
    <property type="match status" value="1"/>
</dbReference>
<dbReference type="InterPro" id="IPR006183">
    <property type="entry name" value="Pgluconate_DH"/>
</dbReference>
<dbReference type="GO" id="GO:0019521">
    <property type="term" value="P:D-gluconate metabolic process"/>
    <property type="evidence" value="ECO:0007669"/>
    <property type="project" value="UniProtKB-KW"/>
</dbReference>
<evidence type="ECO:0000259" key="13">
    <source>
        <dbReference type="SMART" id="SM01350"/>
    </source>
</evidence>
<evidence type="ECO:0000256" key="6">
    <source>
        <dbReference type="ARBA" id="ARBA00023002"/>
    </source>
</evidence>
<dbReference type="Gene3D" id="3.40.50.720">
    <property type="entry name" value="NAD(P)-binding Rossmann-like Domain"/>
    <property type="match status" value="2"/>
</dbReference>
<dbReference type="InterPro" id="IPR022674">
    <property type="entry name" value="G6P_DH_NAD-bd"/>
</dbReference>
<comment type="subunit">
    <text evidence="3">Homodimer.</text>
</comment>
<dbReference type="GO" id="GO:0006098">
    <property type="term" value="P:pentose-phosphate shunt"/>
    <property type="evidence" value="ECO:0007669"/>
    <property type="project" value="UniProtKB-KW"/>
</dbReference>
<dbReference type="Pfam" id="PF00393">
    <property type="entry name" value="6PGD"/>
    <property type="match status" value="1"/>
</dbReference>
<evidence type="ECO:0000256" key="10">
    <source>
        <dbReference type="RuleBase" id="RU000485"/>
    </source>
</evidence>
<evidence type="ECO:0000256" key="2">
    <source>
        <dbReference type="ARBA" id="ARBA00008419"/>
    </source>
</evidence>
<evidence type="ECO:0000256" key="12">
    <source>
        <dbReference type="SAM" id="MobiDB-lite"/>
    </source>
</evidence>
<keyword evidence="8 10" id="KW-0570">Pentose shunt</keyword>
<dbReference type="Pfam" id="PF00479">
    <property type="entry name" value="G6PD_N"/>
    <property type="match status" value="1"/>
</dbReference>
<evidence type="ECO:0000256" key="4">
    <source>
        <dbReference type="ARBA" id="ARBA00022526"/>
    </source>
</evidence>
<comment type="function">
    <text evidence="11">Catalyzes the rate-limiting step of the oxidative pentose-phosphate pathway, which represents a route for the dissimilation of carbohydrates besides glycolysis.</text>
</comment>
<dbReference type="NCBIfam" id="TIGR00873">
    <property type="entry name" value="gnd"/>
    <property type="match status" value="1"/>
</dbReference>
<protein>
    <recommendedName>
        <fullName evidence="10 11">Multifunctional fusion protein</fullName>
    </recommendedName>
    <domain>
        <recommendedName>
            <fullName evidence="10">6-phosphogluconate dehydrogenase, decarboxylating</fullName>
            <ecNumber evidence="10">1.1.1.44</ecNumber>
        </recommendedName>
    </domain>
    <domain>
        <recommendedName>
            <fullName evidence="11">Glucose-6-phosphate 1-dehydrogenase</fullName>
            <ecNumber evidence="11">1.1.1.49</ecNumber>
        </recommendedName>
    </domain>
</protein>
<comment type="catalytic activity">
    <reaction evidence="10">
        <text>6-phospho-D-gluconate + NADP(+) = D-ribulose 5-phosphate + CO2 + NADPH</text>
        <dbReference type="Rhea" id="RHEA:10116"/>
        <dbReference type="ChEBI" id="CHEBI:16526"/>
        <dbReference type="ChEBI" id="CHEBI:57783"/>
        <dbReference type="ChEBI" id="CHEBI:58121"/>
        <dbReference type="ChEBI" id="CHEBI:58349"/>
        <dbReference type="ChEBI" id="CHEBI:58759"/>
        <dbReference type="EC" id="1.1.1.44"/>
    </reaction>
</comment>
<evidence type="ECO:0000256" key="8">
    <source>
        <dbReference type="ARBA" id="ARBA00023126"/>
    </source>
</evidence>
<dbReference type="InterPro" id="IPR036291">
    <property type="entry name" value="NAD(P)-bd_dom_sf"/>
</dbReference>
<dbReference type="GO" id="GO:0050661">
    <property type="term" value="F:NADP binding"/>
    <property type="evidence" value="ECO:0007669"/>
    <property type="project" value="InterPro"/>
</dbReference>
<keyword evidence="7 10" id="KW-0311">Gluconate utilization</keyword>
<dbReference type="GO" id="GO:0004616">
    <property type="term" value="F:phosphogluconate dehydrogenase (decarboxylating) activity"/>
    <property type="evidence" value="ECO:0007669"/>
    <property type="project" value="UniProtKB-EC"/>
</dbReference>
<keyword evidence="9 11" id="KW-0119">Carbohydrate metabolism</keyword>
<dbReference type="PANTHER" id="PTHR11811">
    <property type="entry name" value="6-PHOSPHOGLUCONATE DEHYDROGENASE"/>
    <property type="match status" value="1"/>
</dbReference>
<keyword evidence="6 10" id="KW-0560">Oxidoreductase</keyword>
<dbReference type="InterPro" id="IPR006114">
    <property type="entry name" value="6PGDH_C"/>
</dbReference>
<sequence length="1197" mass="134174">MFRYLNNARTERRSKRQIDYTKGGTLLHKSIEQRQWKSVLSRMQHCPHEISTYVYRIAADTKDAHYQYNVLPLHSTCMRKPPALVVSALLSAFPEAATIKCDGNLALHFALQCGASLDVIQTLILANPKCLKEQDDKGNSCLQIFESHQQNWEDEIERSSIWNVVKQGVDSIVLEKTSSSDSHNKKMDSEKKNPHDMMTTINEEGWKKAGLSVVVVGASGDLAKKKTYPSLLHLFDDNLLPEDTVIYGYARSNMTNEDLRAKLRPYLENSDCSKEVVDTFLSKCFYVKGGWYGDIDAFATLNQELSANEDRLSSKLEHNRLFYFAIPPNVFEETGVAIKQKCMSDNGWTRIIVEKPFGRDLQSCEELLATLSKHFSEDQLFRIDHYLGKEMVQNLLVLRFGNIMFENIWNRDNVQCVMLTFKEPFGTDGRGGYFDNYGIIRDIVQNHLLQVLTLLAMEPPTKADGPESGESIRNAKVNVLHAIPPITLDECFLGQYEGYTDDETIKNKDSNTPTFVVIRCFIHTPRWAGVPFIFKAGKALNERKAEMRIQFKDAPAASFMFDDKCPRNELVIRMQPNEAIYWKTNVKSPGFSGAPVQSELEVNYNTRFFNNSGQNDVNPDAYTRLILEVLRGRSAAFVREDELRRSWAIFTPLLHKIENEKIRPIIYKRGTRGPPQADDFIREKSGYVRNEDYKFFSDSIESKTPKKQGKATADIGVYGLSVMGQNFALNISSHGFEVCVGNRSPQKVDSTVRRAEAEGKLPITGAYSPEDFIRKLKRPRKVILLVQAGNPVDASIKKLSKFMDKGDIIVDGGNEWYPNSVRRAEGLLSKGIHFAGMGISGGEEGAREGPSLMFGGPKTAFSELETILTSCAAQSKWGPCFGYCGPIGSGNYVKMVHNGIEYGDMQLIAEVYDVMKHVLELSNAEMSKIFASWNQGRLESYLIEITASILAREDDITHKGQVVDYILDKTGSKGTGKWTVQEAAEVSVAAPTIVGALDARYLSSRKDERVAASKILEGPPITLNGSKANLIQDLEKALYAAKICSYAQGLSIIKMASDEKDWKISLAESVRLWKGGCIIRARLLNQIQAAFTMNPDLANLLLDPSIALEINSCITSWRNIIITCANSGIPVPSLGGSLSYYDSYRCSSLPANLTQAMRDYFGGHTYKRIDRDGVFHTSWTDSHKDIGNISERTKGEL</sequence>
<dbReference type="PROSITE" id="PS00461">
    <property type="entry name" value="6PGD"/>
    <property type="match status" value="1"/>
</dbReference>
<evidence type="ECO:0000256" key="7">
    <source>
        <dbReference type="ARBA" id="ARBA00023064"/>
    </source>
</evidence>
<comment type="similarity">
    <text evidence="11">Belongs to the glucose-6-phosphate dehydrogenase family.</text>
</comment>
<feature type="domain" description="6-phosphogluconate dehydrogenase C-terminal" evidence="13">
    <location>
        <begin position="890"/>
        <end position="1180"/>
    </location>
</feature>
<organism evidence="14 15">
    <name type="scientific">Chaetoceros tenuissimus</name>
    <dbReference type="NCBI Taxonomy" id="426638"/>
    <lineage>
        <taxon>Eukaryota</taxon>
        <taxon>Sar</taxon>
        <taxon>Stramenopiles</taxon>
        <taxon>Ochrophyta</taxon>
        <taxon>Bacillariophyta</taxon>
        <taxon>Coscinodiscophyceae</taxon>
        <taxon>Chaetocerotophycidae</taxon>
        <taxon>Chaetocerotales</taxon>
        <taxon>Chaetocerotaceae</taxon>
        <taxon>Chaetoceros</taxon>
    </lineage>
</organism>
<dbReference type="GO" id="GO:0004345">
    <property type="term" value="F:glucose-6-phosphate dehydrogenase activity"/>
    <property type="evidence" value="ECO:0007669"/>
    <property type="project" value="UniProtKB-EC"/>
</dbReference>
<dbReference type="EMBL" id="BLLK01000047">
    <property type="protein sequence ID" value="GFH54428.1"/>
    <property type="molecule type" value="Genomic_DNA"/>
</dbReference>
<reference evidence="14 15" key="1">
    <citation type="journal article" date="2021" name="Sci. Rep.">
        <title>The genome of the diatom Chaetoceros tenuissimus carries an ancient integrated fragment of an extant virus.</title>
        <authorList>
            <person name="Hongo Y."/>
            <person name="Kimura K."/>
            <person name="Takaki Y."/>
            <person name="Yoshida Y."/>
            <person name="Baba S."/>
            <person name="Kobayashi G."/>
            <person name="Nagasaki K."/>
            <person name="Hano T."/>
            <person name="Tomaru Y."/>
        </authorList>
    </citation>
    <scope>NUCLEOTIDE SEQUENCE [LARGE SCALE GENOMIC DNA]</scope>
    <source>
        <strain evidence="14 15">NIES-3715</strain>
    </source>
</reference>
<dbReference type="Pfam" id="PF03446">
    <property type="entry name" value="NAD_binding_2"/>
    <property type="match status" value="1"/>
</dbReference>
<dbReference type="HAMAP" id="MF_00966">
    <property type="entry name" value="G6PD"/>
    <property type="match status" value="1"/>
</dbReference>
<dbReference type="EC" id="1.1.1.44" evidence="10"/>
<comment type="pathway">
    <text evidence="11">Carbohydrate degradation; pentose phosphate pathway; D-ribulose 5-phosphate from D-glucose 6-phosphate (oxidative stage): step 1/3.</text>
</comment>
<comment type="pathway">
    <text evidence="1 10">Carbohydrate degradation; pentose phosphate pathway; D-ribulose 5-phosphate from D-glucose 6-phosphate (oxidative stage): step 3/3.</text>
</comment>